<dbReference type="OrthoDB" id="1494873at2"/>
<dbReference type="STRING" id="1477437.SAMN05444682_103435"/>
<protein>
    <submittedName>
        <fullName evidence="1">Uncharacterized protein</fullName>
    </submittedName>
</protein>
<evidence type="ECO:0000313" key="1">
    <source>
        <dbReference type="EMBL" id="SFI37325.1"/>
    </source>
</evidence>
<gene>
    <name evidence="1" type="ORF">SAMN05444682_103435</name>
</gene>
<reference evidence="1 2" key="1">
    <citation type="submission" date="2016-10" db="EMBL/GenBank/DDBJ databases">
        <authorList>
            <person name="de Groot N.N."/>
        </authorList>
    </citation>
    <scope>NUCLEOTIDE SEQUENCE [LARGE SCALE GENOMIC DNA]</scope>
    <source>
        <strain evidence="1 2">RK1</strain>
    </source>
</reference>
<dbReference type="EMBL" id="FOQO01000003">
    <property type="protein sequence ID" value="SFI37325.1"/>
    <property type="molecule type" value="Genomic_DNA"/>
</dbReference>
<evidence type="ECO:0000313" key="2">
    <source>
        <dbReference type="Proteomes" id="UP000198670"/>
    </source>
</evidence>
<name>A0A1I3HNL3_9SPHI</name>
<accession>A0A1I3HNL3</accession>
<dbReference type="Proteomes" id="UP000198670">
    <property type="component" value="Unassembled WGS sequence"/>
</dbReference>
<dbReference type="RefSeq" id="WP_090626195.1">
    <property type="nucleotide sequence ID" value="NZ_FOQO01000003.1"/>
</dbReference>
<proteinExistence type="predicted"/>
<dbReference type="AlphaFoldDB" id="A0A1I3HNL3"/>
<keyword evidence="2" id="KW-1185">Reference proteome</keyword>
<organism evidence="1 2">
    <name type="scientific">Parapedobacter indicus</name>
    <dbReference type="NCBI Taxonomy" id="1477437"/>
    <lineage>
        <taxon>Bacteria</taxon>
        <taxon>Pseudomonadati</taxon>
        <taxon>Bacteroidota</taxon>
        <taxon>Sphingobacteriia</taxon>
        <taxon>Sphingobacteriales</taxon>
        <taxon>Sphingobacteriaceae</taxon>
        <taxon>Parapedobacter</taxon>
    </lineage>
</organism>
<sequence>MSELNEQQMGRFNAVNARLGLAPAQSTHATNARVKDFVAKQHVVLSSNPAESDIPPYLIAVGSIAELNKLAGAPDDGDDTDVVYPPAASAHLTAKAEQPLTRAQLIGSLDDDTLADLKTAAAAYLKGNPAKVADYEPLINATLFPGKVAVFADSGDLNVPENGSVTIKGADPVVLNYGSITVGQNGQIIVQTDANITTQIMTQL</sequence>